<dbReference type="Ensembl" id="ENSPTXT00000016968.1">
    <property type="protein sequence ID" value="ENSPTXP00000016463.1"/>
    <property type="gene ID" value="ENSPTXG00000011367.1"/>
</dbReference>
<evidence type="ECO:0000313" key="2">
    <source>
        <dbReference type="Ensembl" id="ENSPTXP00000016463.1"/>
    </source>
</evidence>
<proteinExistence type="predicted"/>
<reference evidence="2" key="2">
    <citation type="submission" date="2025-09" db="UniProtKB">
        <authorList>
            <consortium name="Ensembl"/>
        </authorList>
    </citation>
    <scope>IDENTIFICATION</scope>
</reference>
<dbReference type="Proteomes" id="UP000472273">
    <property type="component" value="Unplaced"/>
</dbReference>
<name>A0A670Z3V0_PSETE</name>
<protein>
    <submittedName>
        <fullName evidence="2">Uncharacterized protein</fullName>
    </submittedName>
</protein>
<evidence type="ECO:0000313" key="3">
    <source>
        <dbReference type="Proteomes" id="UP000472273"/>
    </source>
</evidence>
<accession>A0A670Z3V0</accession>
<sequence length="90" mass="10236">MAAEASFKTPPSKLEGTRRKSGQNTSSTLSIPASPFMKKLGYGTGVNVYLMKRKMICFLKVELSKESYFKMSDLFVQIIWQVKKCPNYFP</sequence>
<feature type="compositionally biased region" description="Polar residues" evidence="1">
    <location>
        <begin position="22"/>
        <end position="31"/>
    </location>
</feature>
<organism evidence="2 3">
    <name type="scientific">Pseudonaja textilis</name>
    <name type="common">Eastern brown snake</name>
    <dbReference type="NCBI Taxonomy" id="8673"/>
    <lineage>
        <taxon>Eukaryota</taxon>
        <taxon>Metazoa</taxon>
        <taxon>Chordata</taxon>
        <taxon>Craniata</taxon>
        <taxon>Vertebrata</taxon>
        <taxon>Euteleostomi</taxon>
        <taxon>Lepidosauria</taxon>
        <taxon>Squamata</taxon>
        <taxon>Bifurcata</taxon>
        <taxon>Unidentata</taxon>
        <taxon>Episquamata</taxon>
        <taxon>Toxicofera</taxon>
        <taxon>Serpentes</taxon>
        <taxon>Colubroidea</taxon>
        <taxon>Elapidae</taxon>
        <taxon>Hydrophiinae</taxon>
        <taxon>Pseudonaja</taxon>
    </lineage>
</organism>
<dbReference type="GeneTree" id="ENSGT01010000226539"/>
<keyword evidence="3" id="KW-1185">Reference proteome</keyword>
<feature type="region of interest" description="Disordered" evidence="1">
    <location>
        <begin position="1"/>
        <end position="32"/>
    </location>
</feature>
<evidence type="ECO:0000256" key="1">
    <source>
        <dbReference type="SAM" id="MobiDB-lite"/>
    </source>
</evidence>
<reference evidence="2" key="1">
    <citation type="submission" date="2025-08" db="UniProtKB">
        <authorList>
            <consortium name="Ensembl"/>
        </authorList>
    </citation>
    <scope>IDENTIFICATION</scope>
</reference>
<dbReference type="AlphaFoldDB" id="A0A670Z3V0"/>